<dbReference type="Gene3D" id="1.20.1290.10">
    <property type="entry name" value="AhpD-like"/>
    <property type="match status" value="1"/>
</dbReference>
<keyword evidence="2" id="KW-1185">Reference proteome</keyword>
<dbReference type="eggNOG" id="COG4950">
    <property type="taxonomic scope" value="Bacteria"/>
</dbReference>
<dbReference type="AlphaFoldDB" id="B0RHH3"/>
<name>B0RHH3_CLASE</name>
<proteinExistence type="predicted"/>
<dbReference type="InterPro" id="IPR023982">
    <property type="entry name" value="CHP04029_CMD-like"/>
</dbReference>
<sequence length="222" mass="22771">MTHPADVIDLLAGLAPDHPMSRIRDLRPAARANAQRSFEALLEPAVPGAFTYAERYAVAAFVARLHGSDRAAAFYADLLGDADASLVPVVDRAARDGATAGPTGAYREQGLVAESVGTDPWTPDAATRDAVGPRLAAALAHAHLLVIRPRESSPEALRALGAAGWTPDQIVSLSQLIAFLAFQLRVAWGLAVLAADPAVASAAVSADPARTASSADPAGAAG</sequence>
<protein>
    <submittedName>
        <fullName evidence="1">Uncharacterized protein</fullName>
    </submittedName>
</protein>
<dbReference type="OrthoDB" id="8718286at2"/>
<gene>
    <name evidence="1" type="ordered locus">CMS1276</name>
</gene>
<dbReference type="Proteomes" id="UP000001318">
    <property type="component" value="Chromosome"/>
</dbReference>
<dbReference type="HOGENOM" id="CLU_115851_0_0_11"/>
<dbReference type="NCBIfam" id="TIGR04029">
    <property type="entry name" value="CMD_Avi_7170"/>
    <property type="match status" value="1"/>
</dbReference>
<dbReference type="STRING" id="31964.CMS1276"/>
<dbReference type="KEGG" id="cms:CMS1276"/>
<accession>B0RHH3</accession>
<organism evidence="1 2">
    <name type="scientific">Clavibacter sepedonicus</name>
    <name type="common">Clavibacter michiganensis subsp. sepedonicus</name>
    <dbReference type="NCBI Taxonomy" id="31964"/>
    <lineage>
        <taxon>Bacteria</taxon>
        <taxon>Bacillati</taxon>
        <taxon>Actinomycetota</taxon>
        <taxon>Actinomycetes</taxon>
        <taxon>Micrococcales</taxon>
        <taxon>Microbacteriaceae</taxon>
        <taxon>Clavibacter</taxon>
    </lineage>
</organism>
<dbReference type="RefSeq" id="WP_012298666.1">
    <property type="nucleotide sequence ID" value="NC_010407.1"/>
</dbReference>
<reference evidence="1 2" key="1">
    <citation type="journal article" date="2008" name="J. Bacteriol.">
        <title>Genome of the actinomycete plant pathogen Clavibacter michiganensis subsp. sepedonicus suggests recent niche adaptation.</title>
        <authorList>
            <person name="Bentley S.D."/>
            <person name="Corton C."/>
            <person name="Brown S.E."/>
            <person name="Barron A."/>
            <person name="Clark L."/>
            <person name="Doggett J."/>
            <person name="Harris B."/>
            <person name="Ormond D."/>
            <person name="Quail M.A."/>
            <person name="May G."/>
            <person name="Francis D."/>
            <person name="Knudson D."/>
            <person name="Parkhill J."/>
            <person name="Ishimaru C.A."/>
        </authorList>
    </citation>
    <scope>NUCLEOTIDE SEQUENCE [LARGE SCALE GENOMIC DNA]</scope>
    <source>
        <strain evidence="2">ATCC 33113 / DSM 20744 / JCM 9667 / LMG 2889 / ICMP 2535 / C-1</strain>
    </source>
</reference>
<dbReference type="SUPFAM" id="SSF69118">
    <property type="entry name" value="AhpD-like"/>
    <property type="match status" value="1"/>
</dbReference>
<evidence type="ECO:0000313" key="2">
    <source>
        <dbReference type="Proteomes" id="UP000001318"/>
    </source>
</evidence>
<dbReference type="GeneID" id="29470591"/>
<dbReference type="InterPro" id="IPR029032">
    <property type="entry name" value="AhpD-like"/>
</dbReference>
<dbReference type="EMBL" id="AM849034">
    <property type="protein sequence ID" value="CAQ01391.1"/>
    <property type="molecule type" value="Genomic_DNA"/>
</dbReference>
<evidence type="ECO:0000313" key="1">
    <source>
        <dbReference type="EMBL" id="CAQ01391.1"/>
    </source>
</evidence>